<name>A0A9P4L7F5_9PLEO</name>
<dbReference type="AlphaFoldDB" id="A0A9P4L7F5"/>
<dbReference type="OrthoDB" id="4816597at2759"/>
<evidence type="ECO:0000313" key="1">
    <source>
        <dbReference type="EMBL" id="KAF1844986.1"/>
    </source>
</evidence>
<comment type="caution">
    <text evidence="1">The sequence shown here is derived from an EMBL/GenBank/DDBJ whole genome shotgun (WGS) entry which is preliminary data.</text>
</comment>
<proteinExistence type="predicted"/>
<keyword evidence="2" id="KW-1185">Reference proteome</keyword>
<evidence type="ECO:0000313" key="2">
    <source>
        <dbReference type="Proteomes" id="UP000800039"/>
    </source>
</evidence>
<gene>
    <name evidence="1" type="ORF">K460DRAFT_365903</name>
</gene>
<accession>A0A9P4L7F5</accession>
<sequence>MSDLSPSIVVRLSTSSLVFDLSQPTPFTITLGLTLDYTAPITFRKIYTGLFDGKLLHEGGLTFTNAATGQHLPRNTIDICYRSDHEHCGPTWATRSDYVTLYPGREYVIERTINPVKVKFLSAGINGEKGDTRHEGLKWYGLWGFEDKARYQIGVSDAAVVKEWIEGSIWEILGWQILRGTPQMKRELIRYTVHDSGLFEIRRPDTDGSLNWP</sequence>
<dbReference type="EMBL" id="ML976616">
    <property type="protein sequence ID" value="KAF1844986.1"/>
    <property type="molecule type" value="Genomic_DNA"/>
</dbReference>
<dbReference type="GeneID" id="63850518"/>
<reference evidence="1" key="1">
    <citation type="submission" date="2020-01" db="EMBL/GenBank/DDBJ databases">
        <authorList>
            <consortium name="DOE Joint Genome Institute"/>
            <person name="Haridas S."/>
            <person name="Albert R."/>
            <person name="Binder M."/>
            <person name="Bloem J."/>
            <person name="Labutti K."/>
            <person name="Salamov A."/>
            <person name="Andreopoulos B."/>
            <person name="Baker S.E."/>
            <person name="Barry K."/>
            <person name="Bills G."/>
            <person name="Bluhm B.H."/>
            <person name="Cannon C."/>
            <person name="Castanera R."/>
            <person name="Culley D.E."/>
            <person name="Daum C."/>
            <person name="Ezra D."/>
            <person name="Gonzalez J.B."/>
            <person name="Henrissat B."/>
            <person name="Kuo A."/>
            <person name="Liang C."/>
            <person name="Lipzen A."/>
            <person name="Lutzoni F."/>
            <person name="Magnuson J."/>
            <person name="Mondo S."/>
            <person name="Nolan M."/>
            <person name="Ohm R."/>
            <person name="Pangilinan J."/>
            <person name="Park H.-J."/>
            <person name="Ramirez L."/>
            <person name="Alfaro M."/>
            <person name="Sun H."/>
            <person name="Tritt A."/>
            <person name="Yoshinaga Y."/>
            <person name="Zwiers L.-H."/>
            <person name="Turgeon B.G."/>
            <person name="Goodwin S.B."/>
            <person name="Spatafora J.W."/>
            <person name="Crous P.W."/>
            <person name="Grigoriev I.V."/>
        </authorList>
    </citation>
    <scope>NUCLEOTIDE SEQUENCE</scope>
    <source>
        <strain evidence="1">CBS 394.84</strain>
    </source>
</reference>
<dbReference type="RefSeq" id="XP_040787549.1">
    <property type="nucleotide sequence ID" value="XM_040933267.1"/>
</dbReference>
<dbReference type="Proteomes" id="UP000800039">
    <property type="component" value="Unassembled WGS sequence"/>
</dbReference>
<organism evidence="1 2">
    <name type="scientific">Cucurbitaria berberidis CBS 394.84</name>
    <dbReference type="NCBI Taxonomy" id="1168544"/>
    <lineage>
        <taxon>Eukaryota</taxon>
        <taxon>Fungi</taxon>
        <taxon>Dikarya</taxon>
        <taxon>Ascomycota</taxon>
        <taxon>Pezizomycotina</taxon>
        <taxon>Dothideomycetes</taxon>
        <taxon>Pleosporomycetidae</taxon>
        <taxon>Pleosporales</taxon>
        <taxon>Pleosporineae</taxon>
        <taxon>Cucurbitariaceae</taxon>
        <taxon>Cucurbitaria</taxon>
    </lineage>
</organism>
<protein>
    <submittedName>
        <fullName evidence="1">Uncharacterized protein</fullName>
    </submittedName>
</protein>